<evidence type="ECO:0000256" key="3">
    <source>
        <dbReference type="SAM" id="Phobius"/>
    </source>
</evidence>
<proteinExistence type="predicted"/>
<dbReference type="VEuPathDB" id="TriTrypDB:Tc_MARK_540"/>
<keyword evidence="3" id="KW-1133">Transmembrane helix</keyword>
<dbReference type="AlphaFoldDB" id="A0A2V2V2I5"/>
<feature type="region of interest" description="Disordered" evidence="2">
    <location>
        <begin position="187"/>
        <end position="208"/>
    </location>
</feature>
<dbReference type="VEuPathDB" id="TriTrypDB:TcBrA4_0089680"/>
<comment type="caution">
    <text evidence="4">The sequence shown here is derived from an EMBL/GenBank/DDBJ whole genome shotgun (WGS) entry which is preliminary data.</text>
</comment>
<evidence type="ECO:0000313" key="5">
    <source>
        <dbReference type="Proteomes" id="UP000246121"/>
    </source>
</evidence>
<dbReference type="VEuPathDB" id="TriTrypDB:C3747_44g46"/>
<evidence type="ECO:0000256" key="2">
    <source>
        <dbReference type="SAM" id="MobiDB-lite"/>
    </source>
</evidence>
<organism evidence="4 5">
    <name type="scientific">Trypanosoma cruzi</name>
    <dbReference type="NCBI Taxonomy" id="5693"/>
    <lineage>
        <taxon>Eukaryota</taxon>
        <taxon>Discoba</taxon>
        <taxon>Euglenozoa</taxon>
        <taxon>Kinetoplastea</taxon>
        <taxon>Metakinetoplastina</taxon>
        <taxon>Trypanosomatida</taxon>
        <taxon>Trypanosomatidae</taxon>
        <taxon>Trypanosoma</taxon>
        <taxon>Schizotrypanum</taxon>
    </lineage>
</organism>
<dbReference type="VEuPathDB" id="TriTrypDB:TcCL_ESM01293"/>
<evidence type="ECO:0000313" key="4">
    <source>
        <dbReference type="EMBL" id="PWU88613.1"/>
    </source>
</evidence>
<dbReference type="VEuPathDB" id="TriTrypDB:TCSYLVIO_001693"/>
<feature type="region of interest" description="Disordered" evidence="2">
    <location>
        <begin position="106"/>
        <end position="136"/>
    </location>
</feature>
<keyword evidence="1" id="KW-0175">Coiled coil</keyword>
<feature type="coiled-coil region" evidence="1">
    <location>
        <begin position="214"/>
        <end position="392"/>
    </location>
</feature>
<keyword evidence="3" id="KW-0812">Transmembrane</keyword>
<keyword evidence="3" id="KW-0472">Membrane</keyword>
<dbReference type="VEuPathDB" id="TriTrypDB:TcCLB.511167.110"/>
<dbReference type="VEuPathDB" id="TriTrypDB:TcYC6_0044080"/>
<dbReference type="VEuPathDB" id="TriTrypDB:TcCLB.506775.60"/>
<feature type="region of interest" description="Disordered" evidence="2">
    <location>
        <begin position="1"/>
        <end position="24"/>
    </location>
</feature>
<dbReference type="VEuPathDB" id="TriTrypDB:TcG_03430"/>
<dbReference type="VEuPathDB" id="TriTrypDB:TCDM_00616"/>
<evidence type="ECO:0000256" key="1">
    <source>
        <dbReference type="SAM" id="Coils"/>
    </source>
</evidence>
<dbReference type="Proteomes" id="UP000246121">
    <property type="component" value="Unassembled WGS sequence"/>
</dbReference>
<feature type="coiled-coil region" evidence="1">
    <location>
        <begin position="417"/>
        <end position="454"/>
    </location>
</feature>
<dbReference type="VEuPathDB" id="TriTrypDB:C4B63_70g99"/>
<gene>
    <name evidence="4" type="ORF">C4B63_70g99</name>
</gene>
<dbReference type="VEuPathDB" id="TriTrypDB:BCY84_12964"/>
<dbReference type="VEuPathDB" id="TriTrypDB:ECC02_002885"/>
<sequence>MSVEEGGKASLSDKSNGLSAQEELRQLQEKTNAWKQSVAIQLGEAAKKNKQLRDELKEAGKNHEKEMSALRVQLDKEFRERTNLKDEEISNLQREMTQLREEKRRMAEEHKRDLEETARRVRENSQRENVSNTRTDLEQREAELRQLRDIIEQKERALAQAEHEATVTKTSLDRLGEQYRELLSIMTHDEDQSVRDKDASDGGSASQHMVNWSDAAHQQQLETARSELRSLEERCAEKLREAQGVHETELQRLMEDVYQREEQLMTLQALLRQAQHEAETANQRIAASRAEKERSEQRLAEKVAALSKELANRMEQSQRLNVEVERLQREVSSQEALVHSLEEEARIREEAFTSLTLSEDNRHLVQGLQEALQKSREEAELWRSRYEEIMQETTNKSVFVPFGGGEGGDSSRDRFVLSEIAQREEALATEAARLESKARLLKSTEARLEELKRSIASQANFILQHRESGDDVHRRDTERIEKERRGGSFLASQRRYLQMIREQQGDTFFFILRRLASYFVFVRLRVALPLLLFIVCTFLIFFSSRR</sequence>
<accession>A0A2V2V2I5</accession>
<reference evidence="4 5" key="1">
    <citation type="journal article" date="2018" name="Microb. Genom.">
        <title>Expanding an expanded genome: long-read sequencing of Trypanosoma cruzi.</title>
        <authorList>
            <person name="Berna L."/>
            <person name="Rodriguez M."/>
            <person name="Chiribao M.L."/>
            <person name="Parodi-Talice A."/>
            <person name="Pita S."/>
            <person name="Rijo G."/>
            <person name="Alvarez-Valin F."/>
            <person name="Robello C."/>
        </authorList>
    </citation>
    <scope>NUCLEOTIDE SEQUENCE [LARGE SCALE GENOMIC DNA]</scope>
    <source>
        <strain evidence="4 5">Dm28c</strain>
    </source>
</reference>
<name>A0A2V2V2I5_TRYCR</name>
<feature type="compositionally biased region" description="Basic and acidic residues" evidence="2">
    <location>
        <begin position="106"/>
        <end position="126"/>
    </location>
</feature>
<feature type="compositionally biased region" description="Basic and acidic residues" evidence="2">
    <location>
        <begin position="187"/>
        <end position="200"/>
    </location>
</feature>
<feature type="transmembrane region" description="Helical" evidence="3">
    <location>
        <begin position="518"/>
        <end position="542"/>
    </location>
</feature>
<dbReference type="OrthoDB" id="273531at2759"/>
<dbReference type="EMBL" id="PRFA01000070">
    <property type="protein sequence ID" value="PWU88613.1"/>
    <property type="molecule type" value="Genomic_DNA"/>
</dbReference>
<protein>
    <submittedName>
        <fullName evidence="4">Uncharacterized protein</fullName>
    </submittedName>
</protein>